<accession>A0A2P1CD97</accession>
<sequence length="112" mass="12873">MERYTPDSTHDALVIMGNPRALAYQWIVEYAKYISPEKEEDDSDYYDLSAVDAEELIEAALSHQDGGWGEYICRGGVYEGFQLDSTFWDKFAIIMGIERESVEERSFFTCSC</sequence>
<keyword evidence="2" id="KW-1185">Reference proteome</keyword>
<organism evidence="1 2">
    <name type="scientific">Klebsiella phage KP8</name>
    <dbReference type="NCBI Taxonomy" id="2099850"/>
    <lineage>
        <taxon>Viruses</taxon>
        <taxon>Duplodnaviria</taxon>
        <taxon>Heunggongvirae</taxon>
        <taxon>Uroviricota</taxon>
        <taxon>Caudoviricetes</taxon>
        <taxon>Schitoviridae</taxon>
        <taxon>Enquatrovirinae</taxon>
        <taxon>Kaypoctavirus</taxon>
        <taxon>Kaypoctavirus KP8</taxon>
    </lineage>
</organism>
<dbReference type="Proteomes" id="UP000241488">
    <property type="component" value="Segment"/>
</dbReference>
<dbReference type="GeneID" id="55607665"/>
<protein>
    <submittedName>
        <fullName evidence="1">Uncharacterized protein</fullName>
    </submittedName>
</protein>
<dbReference type="KEGG" id="vg:55607665"/>
<evidence type="ECO:0000313" key="1">
    <source>
        <dbReference type="EMBL" id="AVJ48945.1"/>
    </source>
</evidence>
<dbReference type="EMBL" id="MG922974">
    <property type="protein sequence ID" value="AVJ48945.1"/>
    <property type="molecule type" value="Genomic_DNA"/>
</dbReference>
<evidence type="ECO:0000313" key="2">
    <source>
        <dbReference type="Proteomes" id="UP000241488"/>
    </source>
</evidence>
<name>A0A2P1CD97_9CAUD</name>
<reference evidence="2" key="1">
    <citation type="submission" date="2018-02" db="EMBL/GenBank/DDBJ databases">
        <title>Complete genome of Klebsiella pneumoniae Podoviridae bacteriophage KP8.</title>
        <authorList>
            <person name="Bokovaya O."/>
            <person name="Tikunov A."/>
            <person name="Morozova V."/>
        </authorList>
    </citation>
    <scope>NUCLEOTIDE SEQUENCE [LARGE SCALE GENOMIC DNA]</scope>
</reference>
<proteinExistence type="predicted"/>
<dbReference type="RefSeq" id="YP_009837475.1">
    <property type="nucleotide sequence ID" value="NC_048700.1"/>
</dbReference>